<reference evidence="2 3" key="1">
    <citation type="journal article" date="2012" name="Sci. Rep.">
        <title>Genomic perspectives on the evolution of fungal entomopathogenicity in Beauveria bassiana.</title>
        <authorList>
            <person name="Xiao G."/>
            <person name="Ying S.H."/>
            <person name="Zheng P."/>
            <person name="Wang Z.L."/>
            <person name="Zhang S."/>
            <person name="Xie X.Q."/>
            <person name="Shang Y."/>
            <person name="St Leger R.J."/>
            <person name="Zhao G.P."/>
            <person name="Wang C."/>
            <person name="Feng M.G."/>
        </authorList>
    </citation>
    <scope>NUCLEOTIDE SEQUENCE [LARGE SCALE GENOMIC DNA]</scope>
    <source>
        <strain evidence="2 3">ARSEF 2860</strain>
    </source>
</reference>
<keyword evidence="1" id="KW-0732">Signal</keyword>
<dbReference type="RefSeq" id="XP_008593402.1">
    <property type="nucleotide sequence ID" value="XM_008595180.1"/>
</dbReference>
<feature type="signal peptide" evidence="1">
    <location>
        <begin position="1"/>
        <end position="20"/>
    </location>
</feature>
<dbReference type="InParanoid" id="J5K205"/>
<dbReference type="HOGENOM" id="CLU_1875060_0_0_1"/>
<dbReference type="Proteomes" id="UP000002762">
    <property type="component" value="Unassembled WGS sequence"/>
</dbReference>
<accession>J5K205</accession>
<dbReference type="OrthoDB" id="4892292at2759"/>
<organism evidence="2 3">
    <name type="scientific">Beauveria bassiana (strain ARSEF 2860)</name>
    <name type="common">White muscardine disease fungus</name>
    <name type="synonym">Tritirachium shiotae</name>
    <dbReference type="NCBI Taxonomy" id="655819"/>
    <lineage>
        <taxon>Eukaryota</taxon>
        <taxon>Fungi</taxon>
        <taxon>Dikarya</taxon>
        <taxon>Ascomycota</taxon>
        <taxon>Pezizomycotina</taxon>
        <taxon>Sordariomycetes</taxon>
        <taxon>Hypocreomycetidae</taxon>
        <taxon>Hypocreales</taxon>
        <taxon>Cordycipitaceae</taxon>
        <taxon>Beauveria</taxon>
    </lineage>
</organism>
<proteinExistence type="predicted"/>
<sequence length="136" mass="14778">MSSLLATSLLLVGLLQIATALPEALVTKPIRARADKQVCLDSSGCSGSTPQCTVDAREIWPICCGQGQKAFYGQCWDVPNDDDIDVCVAESRREGTLCSLTQNYYCACIPGTIRSLCRCCRSDQVLDLYTSQCADR</sequence>
<name>J5K205_BEAB2</name>
<gene>
    <name evidence="2" type="ORF">BBA_00083</name>
</gene>
<dbReference type="AlphaFoldDB" id="J5K205"/>
<dbReference type="EMBL" id="JH725150">
    <property type="protein sequence ID" value="EJP70453.1"/>
    <property type="molecule type" value="Genomic_DNA"/>
</dbReference>
<protein>
    <submittedName>
        <fullName evidence="2">Uncharacterized protein</fullName>
    </submittedName>
</protein>
<evidence type="ECO:0000313" key="2">
    <source>
        <dbReference type="EMBL" id="EJP70453.1"/>
    </source>
</evidence>
<feature type="chain" id="PRO_5003784144" evidence="1">
    <location>
        <begin position="21"/>
        <end position="136"/>
    </location>
</feature>
<dbReference type="GeneID" id="19883095"/>
<keyword evidence="3" id="KW-1185">Reference proteome</keyword>
<evidence type="ECO:0000313" key="3">
    <source>
        <dbReference type="Proteomes" id="UP000002762"/>
    </source>
</evidence>
<evidence type="ECO:0000256" key="1">
    <source>
        <dbReference type="SAM" id="SignalP"/>
    </source>
</evidence>